<dbReference type="InterPro" id="IPR052156">
    <property type="entry name" value="BCAA_Transport_ATP-bd_LivF"/>
</dbReference>
<feature type="domain" description="ABC transporter" evidence="7">
    <location>
        <begin position="8"/>
        <end position="240"/>
    </location>
</feature>
<dbReference type="InterPro" id="IPR003593">
    <property type="entry name" value="AAA+_ATPase"/>
</dbReference>
<keyword evidence="4 8" id="KW-0067">ATP-binding</keyword>
<organism evidence="8 9">
    <name type="scientific">Rhodopseudomonas palustris</name>
    <dbReference type="NCBI Taxonomy" id="1076"/>
    <lineage>
        <taxon>Bacteria</taxon>
        <taxon>Pseudomonadati</taxon>
        <taxon>Pseudomonadota</taxon>
        <taxon>Alphaproteobacteria</taxon>
        <taxon>Hyphomicrobiales</taxon>
        <taxon>Nitrobacteraceae</taxon>
        <taxon>Rhodopseudomonas</taxon>
    </lineage>
</organism>
<dbReference type="SUPFAM" id="SSF52540">
    <property type="entry name" value="P-loop containing nucleoside triphosphate hydrolases"/>
    <property type="match status" value="1"/>
</dbReference>
<dbReference type="PANTHER" id="PTHR43820:SF4">
    <property type="entry name" value="HIGH-AFFINITY BRANCHED-CHAIN AMINO ACID TRANSPORT ATP-BINDING PROTEIN LIVF"/>
    <property type="match status" value="1"/>
</dbReference>
<proteinExistence type="inferred from homology"/>
<gene>
    <name evidence="8" type="ORF">HZA66_04365</name>
</gene>
<evidence type="ECO:0000313" key="9">
    <source>
        <dbReference type="Proteomes" id="UP000782519"/>
    </source>
</evidence>
<dbReference type="InterPro" id="IPR017871">
    <property type="entry name" value="ABC_transporter-like_CS"/>
</dbReference>
<dbReference type="PANTHER" id="PTHR43820">
    <property type="entry name" value="HIGH-AFFINITY BRANCHED-CHAIN AMINO ACID TRANSPORT ATP-BINDING PROTEIN LIVF"/>
    <property type="match status" value="1"/>
</dbReference>
<keyword evidence="3" id="KW-0547">Nucleotide-binding</keyword>
<evidence type="ECO:0000256" key="6">
    <source>
        <dbReference type="ARBA" id="ARBA00024722"/>
    </source>
</evidence>
<dbReference type="CDD" id="cd03224">
    <property type="entry name" value="ABC_TM1139_LivF_branched"/>
    <property type="match status" value="1"/>
</dbReference>
<dbReference type="PROSITE" id="PS50893">
    <property type="entry name" value="ABC_TRANSPORTER_2"/>
    <property type="match status" value="1"/>
</dbReference>
<dbReference type="EMBL" id="JACRJB010000014">
    <property type="protein sequence ID" value="MBI5128650.1"/>
    <property type="molecule type" value="Genomic_DNA"/>
</dbReference>
<dbReference type="GO" id="GO:0005524">
    <property type="term" value="F:ATP binding"/>
    <property type="evidence" value="ECO:0007669"/>
    <property type="project" value="UniProtKB-KW"/>
</dbReference>
<keyword evidence="2" id="KW-0813">Transport</keyword>
<protein>
    <submittedName>
        <fullName evidence="8">ABC transporter ATP-binding protein</fullName>
    </submittedName>
</protein>
<dbReference type="GO" id="GO:0015807">
    <property type="term" value="P:L-amino acid transport"/>
    <property type="evidence" value="ECO:0007669"/>
    <property type="project" value="TreeGrafter"/>
</dbReference>
<comment type="function">
    <text evidence="6">Involved in beta-(1--&gt;2)glucan export. Transmembrane domains (TMD) form a pore in the inner membrane and the ATP-binding domain (NBD) is responsible for energy generation.</text>
</comment>
<accession>A0A933RU45</accession>
<comment type="similarity">
    <text evidence="1">Belongs to the ABC transporter superfamily.</text>
</comment>
<dbReference type="AlphaFoldDB" id="A0A933RU45"/>
<dbReference type="Proteomes" id="UP000782519">
    <property type="component" value="Unassembled WGS sequence"/>
</dbReference>
<evidence type="ECO:0000259" key="7">
    <source>
        <dbReference type="PROSITE" id="PS50893"/>
    </source>
</evidence>
<dbReference type="SMART" id="SM00382">
    <property type="entry name" value="AAA"/>
    <property type="match status" value="1"/>
</dbReference>
<evidence type="ECO:0000256" key="1">
    <source>
        <dbReference type="ARBA" id="ARBA00005417"/>
    </source>
</evidence>
<dbReference type="InterPro" id="IPR027417">
    <property type="entry name" value="P-loop_NTPase"/>
</dbReference>
<keyword evidence="5" id="KW-0029">Amino-acid transport</keyword>
<evidence type="ECO:0000256" key="2">
    <source>
        <dbReference type="ARBA" id="ARBA00022448"/>
    </source>
</evidence>
<evidence type="ECO:0000313" key="8">
    <source>
        <dbReference type="EMBL" id="MBI5128650.1"/>
    </source>
</evidence>
<name>A0A933RU45_RHOPL</name>
<dbReference type="InterPro" id="IPR003439">
    <property type="entry name" value="ABC_transporter-like_ATP-bd"/>
</dbReference>
<evidence type="ECO:0000256" key="3">
    <source>
        <dbReference type="ARBA" id="ARBA00022741"/>
    </source>
</evidence>
<dbReference type="Gene3D" id="3.40.50.300">
    <property type="entry name" value="P-loop containing nucleotide triphosphate hydrolases"/>
    <property type="match status" value="1"/>
</dbReference>
<evidence type="ECO:0000256" key="4">
    <source>
        <dbReference type="ARBA" id="ARBA00022840"/>
    </source>
</evidence>
<dbReference type="PROSITE" id="PS00211">
    <property type="entry name" value="ABC_TRANSPORTER_1"/>
    <property type="match status" value="1"/>
</dbReference>
<reference evidence="8" key="1">
    <citation type="submission" date="2020-07" db="EMBL/GenBank/DDBJ databases">
        <title>Huge and variable diversity of episymbiotic CPR bacteria and DPANN archaea in groundwater ecosystems.</title>
        <authorList>
            <person name="He C.Y."/>
            <person name="Keren R."/>
            <person name="Whittaker M."/>
            <person name="Farag I.F."/>
            <person name="Doudna J."/>
            <person name="Cate J.H.D."/>
            <person name="Banfield J.F."/>
        </authorList>
    </citation>
    <scope>NUCLEOTIDE SEQUENCE</scope>
    <source>
        <strain evidence="8">NC_groundwater_1818_Pr3_B-0.1um_66_35</strain>
    </source>
</reference>
<comment type="caution">
    <text evidence="8">The sequence shown here is derived from an EMBL/GenBank/DDBJ whole genome shotgun (WGS) entry which is preliminary data.</text>
</comment>
<sequence>MSESALLLEIAGLNAGYGEIEVLHGIDLQVRDGEFVCIIGANTAGKSTILRAISRLVPHVTGTLRFAGADLAGRASHEIPALGIAHVPEGRHVFADMTVEENLLLGAFTLRHQPDLPARMDGVFELFPRLRERRAQLAGTLSGGEQQMVAVGRALMLQPRLLLLDEPSHGLAPKVVEEMHDAFTTIHRRGTSILLVEQNVGLALDVATRGYVLESGRIALQGSSAELNQNPAVRAAYLGI</sequence>
<evidence type="ECO:0000256" key="5">
    <source>
        <dbReference type="ARBA" id="ARBA00022970"/>
    </source>
</evidence>
<dbReference type="GO" id="GO:0015658">
    <property type="term" value="F:branched-chain amino acid transmembrane transporter activity"/>
    <property type="evidence" value="ECO:0007669"/>
    <property type="project" value="TreeGrafter"/>
</dbReference>
<dbReference type="Pfam" id="PF00005">
    <property type="entry name" value="ABC_tran"/>
    <property type="match status" value="1"/>
</dbReference>
<dbReference type="GO" id="GO:0016887">
    <property type="term" value="F:ATP hydrolysis activity"/>
    <property type="evidence" value="ECO:0007669"/>
    <property type="project" value="InterPro"/>
</dbReference>